<dbReference type="GO" id="GO:0016874">
    <property type="term" value="F:ligase activity"/>
    <property type="evidence" value="ECO:0007669"/>
    <property type="project" value="UniProtKB-KW"/>
</dbReference>
<feature type="transmembrane region" description="Helical" evidence="5">
    <location>
        <begin position="164"/>
        <end position="182"/>
    </location>
</feature>
<evidence type="ECO:0000256" key="3">
    <source>
        <dbReference type="ARBA" id="ARBA00022989"/>
    </source>
</evidence>
<evidence type="ECO:0000259" key="6">
    <source>
        <dbReference type="Pfam" id="PF04932"/>
    </source>
</evidence>
<keyword evidence="2 5" id="KW-0812">Transmembrane</keyword>
<name>A0ABM6YYC4_9VIBR</name>
<protein>
    <submittedName>
        <fullName evidence="7">O-antigen ligase domain-containing protein</fullName>
    </submittedName>
</protein>
<comment type="subcellular location">
    <subcellularLocation>
        <location evidence="1">Membrane</location>
        <topology evidence="1">Multi-pass membrane protein</topology>
    </subcellularLocation>
</comment>
<dbReference type="InterPro" id="IPR007016">
    <property type="entry name" value="O-antigen_ligase-rel_domated"/>
</dbReference>
<keyword evidence="4 5" id="KW-0472">Membrane</keyword>
<reference evidence="7 8" key="1">
    <citation type="submission" date="2018-08" db="EMBL/GenBank/DDBJ databases">
        <title>Genomic taxonomy of the Vibrionaceae family.</title>
        <authorList>
            <person name="Gomez-Gil B."/>
            <person name="Tanaka M."/>
            <person name="Sawabe T."/>
            <person name="Enciso-Ibarra K."/>
        </authorList>
    </citation>
    <scope>NUCLEOTIDE SEQUENCE [LARGE SCALE GENOMIC DNA]</scope>
    <source>
        <strain evidence="7 8">CAIM 1831</strain>
    </source>
</reference>
<proteinExistence type="predicted"/>
<feature type="transmembrane region" description="Helical" evidence="5">
    <location>
        <begin position="39"/>
        <end position="66"/>
    </location>
</feature>
<evidence type="ECO:0000313" key="8">
    <source>
        <dbReference type="Proteomes" id="UP000262832"/>
    </source>
</evidence>
<dbReference type="Pfam" id="PF04932">
    <property type="entry name" value="Wzy_C"/>
    <property type="match status" value="1"/>
</dbReference>
<gene>
    <name evidence="7" type="ORF">D1115_17885</name>
</gene>
<sequence length="194" mass="21940">MARHIWFQNRLGRVMGLLAVILLAQQVIPKNKTNMMLALTLLVLVMSGSSTPIIAVLFIIMLKIYLSISHRITIHLKIIMLLITLYLAFLTPLVIEFIIVDVMGKDFSGSGRVDMWADILLSIDSPMLGYGFGGGFWGEFGYANGLIDPRYILLGHAHNGFVDTLIELGIFGVAFYFYCYLYPYRQHNSNKMAW</sequence>
<evidence type="ECO:0000256" key="5">
    <source>
        <dbReference type="SAM" id="Phobius"/>
    </source>
</evidence>
<keyword evidence="8" id="KW-1185">Reference proteome</keyword>
<dbReference type="Proteomes" id="UP000262832">
    <property type="component" value="Chromosome II"/>
</dbReference>
<evidence type="ECO:0000313" key="7">
    <source>
        <dbReference type="EMBL" id="AXY02857.1"/>
    </source>
</evidence>
<feature type="transmembrane region" description="Helical" evidence="5">
    <location>
        <begin position="78"/>
        <end position="100"/>
    </location>
</feature>
<feature type="domain" description="O-antigen ligase-related" evidence="6">
    <location>
        <begin position="36"/>
        <end position="177"/>
    </location>
</feature>
<dbReference type="EMBL" id="CP032094">
    <property type="protein sequence ID" value="AXY02857.1"/>
    <property type="molecule type" value="Genomic_DNA"/>
</dbReference>
<evidence type="ECO:0000256" key="1">
    <source>
        <dbReference type="ARBA" id="ARBA00004141"/>
    </source>
</evidence>
<accession>A0ABM6YYC4</accession>
<evidence type="ECO:0000256" key="4">
    <source>
        <dbReference type="ARBA" id="ARBA00023136"/>
    </source>
</evidence>
<keyword evidence="3 5" id="KW-1133">Transmembrane helix</keyword>
<organism evidence="7 8">
    <name type="scientific">Vibrio alfacsensis</name>
    <dbReference type="NCBI Taxonomy" id="1074311"/>
    <lineage>
        <taxon>Bacteria</taxon>
        <taxon>Pseudomonadati</taxon>
        <taxon>Pseudomonadota</taxon>
        <taxon>Gammaproteobacteria</taxon>
        <taxon>Vibrionales</taxon>
        <taxon>Vibrionaceae</taxon>
        <taxon>Vibrio</taxon>
    </lineage>
</organism>
<evidence type="ECO:0000256" key="2">
    <source>
        <dbReference type="ARBA" id="ARBA00022692"/>
    </source>
</evidence>
<keyword evidence="7" id="KW-0436">Ligase</keyword>